<accession>A0A6J4JLC2</accession>
<sequence length="47" mass="5400">PLRLEPVWRISLTCRVVSQRPQAHRGLDGRAHGPKRLARHSLHDGRL</sequence>
<dbReference type="AlphaFoldDB" id="A0A6J4JLC2"/>
<gene>
    <name evidence="2" type="ORF">AVDCRST_MAG77-3886</name>
</gene>
<feature type="non-terminal residue" evidence="2">
    <location>
        <position position="47"/>
    </location>
</feature>
<evidence type="ECO:0000256" key="1">
    <source>
        <dbReference type="SAM" id="MobiDB-lite"/>
    </source>
</evidence>
<feature type="region of interest" description="Disordered" evidence="1">
    <location>
        <begin position="21"/>
        <end position="47"/>
    </location>
</feature>
<proteinExistence type="predicted"/>
<evidence type="ECO:0000313" key="2">
    <source>
        <dbReference type="EMBL" id="CAA9281520.1"/>
    </source>
</evidence>
<feature type="non-terminal residue" evidence="2">
    <location>
        <position position="1"/>
    </location>
</feature>
<organism evidence="2">
    <name type="scientific">uncultured Chloroflexota bacterium</name>
    <dbReference type="NCBI Taxonomy" id="166587"/>
    <lineage>
        <taxon>Bacteria</taxon>
        <taxon>Bacillati</taxon>
        <taxon>Chloroflexota</taxon>
        <taxon>environmental samples</taxon>
    </lineage>
</organism>
<protein>
    <submittedName>
        <fullName evidence="2">Uncharacterized protein</fullName>
    </submittedName>
</protein>
<name>A0A6J4JLC2_9CHLR</name>
<reference evidence="2" key="1">
    <citation type="submission" date="2020-02" db="EMBL/GenBank/DDBJ databases">
        <authorList>
            <person name="Meier V. D."/>
        </authorList>
    </citation>
    <scope>NUCLEOTIDE SEQUENCE</scope>
    <source>
        <strain evidence="2">AVDCRST_MAG77</strain>
    </source>
</reference>
<dbReference type="EMBL" id="CADCTC010000207">
    <property type="protein sequence ID" value="CAA9281520.1"/>
    <property type="molecule type" value="Genomic_DNA"/>
</dbReference>